<dbReference type="Gene3D" id="1.20.5.340">
    <property type="match status" value="1"/>
</dbReference>
<dbReference type="AlphaFoldDB" id="A0A7C3F3V4"/>
<proteinExistence type="predicted"/>
<accession>A0A7C3F3V4</accession>
<evidence type="ECO:0000256" key="1">
    <source>
        <dbReference type="SAM" id="Phobius"/>
    </source>
</evidence>
<keyword evidence="1" id="KW-0812">Transmembrane</keyword>
<organism evidence="2">
    <name type="scientific">Candidatus Methanomethylicus mesodigestus</name>
    <dbReference type="NCBI Taxonomy" id="1867258"/>
    <lineage>
        <taxon>Archaea</taxon>
        <taxon>Thermoproteota</taxon>
        <taxon>Methanosuratincolia</taxon>
        <taxon>Candidatus Methanomethylicales</taxon>
        <taxon>Candidatus Methanomethylicaceae</taxon>
        <taxon>Candidatus Methanomethylicus</taxon>
    </lineage>
</organism>
<evidence type="ECO:0000313" key="2">
    <source>
        <dbReference type="EMBL" id="HFK20166.1"/>
    </source>
</evidence>
<name>A0A7C3F3V4_9CREN</name>
<gene>
    <name evidence="2" type="ORF">ENS19_02695</name>
</gene>
<comment type="caution">
    <text evidence="2">The sequence shown here is derived from an EMBL/GenBank/DDBJ whole genome shotgun (WGS) entry which is preliminary data.</text>
</comment>
<protein>
    <submittedName>
        <fullName evidence="2">Uncharacterized protein</fullName>
    </submittedName>
</protein>
<reference evidence="2" key="1">
    <citation type="journal article" date="2020" name="mSystems">
        <title>Genome- and Community-Level Interaction Insights into Carbon Utilization and Element Cycling Functions of Hydrothermarchaeota in Hydrothermal Sediment.</title>
        <authorList>
            <person name="Zhou Z."/>
            <person name="Liu Y."/>
            <person name="Xu W."/>
            <person name="Pan J."/>
            <person name="Luo Z.H."/>
            <person name="Li M."/>
        </authorList>
    </citation>
    <scope>NUCLEOTIDE SEQUENCE [LARGE SCALE GENOMIC DNA]</scope>
    <source>
        <strain evidence="2">SpSt-468</strain>
    </source>
</reference>
<sequence>MKKSIAIFVLALLLLPAFSMAVPVRASTGHPVLAATDGTNIVFAQYYVEMQAGSDVVYSVDGDTTFSGWYLMIVYDINGSPTTWFSGAQFNLWFAKQGFSILNATDGDFEYATNFLVSDLNTPGGVVRGDYTLGTWTLNDWDDSTDVTVKGQLGPVPGADTPVTAAHHFVKVYDGDVTLVAVATQQINLLPSFKLVPDYGPPCTDVTLYGVALEPNAWYKVNYTDPVNFTAVSGYADEYGRLELSWSMVDLGKYGYVYDDYSSPVTITMEVYKNITAIPYGFGIVYFNESLRQFDAFYSEYMGEWWYGPFGNTTCNQESWSVPVYVFDHLWINASGFCPDDQIIIRIGCWGVTGPCPGDEESGEELYIATGVYPSEVNGKWYYIVEVPELAQGCYNVCVENNGVLMMFCMCVNPTLIVVPEEGPCNSQVEFKVYGFPANEDVYIYWYELSLFDFTWYNVVNGTTGDDGKFVAPVTMVVPPQYGGPHPIVAGVYGYDGSTYPGPSYPSYYFAETEFTVTPSFWLDSTEICNTCTPFYLYGCGLIPFTPYTINVDNQAFNPPFVMAGLDGQLTVQMIASGFRPGSHVISMYLYPIDPYNLSLTYIGNYETLAYICFNVCTDGDPIYGMLLQISNNVNNQTATILTQFGIVNSALADLDAMITRIDGNVVTIWTTLGTLTTTVNAINTKVVAIQGDVATILTDVGVIKGKVTAMEGTVATISTDVGTVKADVSAVKTNVNTIKGYLPVDMTPVWITLIVALIAAIAAIYAVISIRSKIAA</sequence>
<keyword evidence="1" id="KW-0472">Membrane</keyword>
<keyword evidence="1" id="KW-1133">Transmembrane helix</keyword>
<feature type="transmembrane region" description="Helical" evidence="1">
    <location>
        <begin position="750"/>
        <end position="769"/>
    </location>
</feature>
<dbReference type="EMBL" id="DSTX01000002">
    <property type="protein sequence ID" value="HFK20166.1"/>
    <property type="molecule type" value="Genomic_DNA"/>
</dbReference>